<feature type="domain" description="Transcription factor IIIC 90kDa subunit N-terminal" evidence="8">
    <location>
        <begin position="436"/>
        <end position="735"/>
    </location>
</feature>
<evidence type="ECO:0000256" key="4">
    <source>
        <dbReference type="ARBA" id="ARBA00022729"/>
    </source>
</evidence>
<protein>
    <recommendedName>
        <fullName evidence="11">GPI-anchor transamidase</fullName>
    </recommendedName>
</protein>
<feature type="domain" description="Transcription factor IIIC putative zinc-finger" evidence="9">
    <location>
        <begin position="1112"/>
        <end position="1201"/>
    </location>
</feature>
<feature type="region of interest" description="Disordered" evidence="6">
    <location>
        <begin position="527"/>
        <end position="577"/>
    </location>
</feature>
<evidence type="ECO:0008006" key="11">
    <source>
        <dbReference type="Google" id="ProtNLM"/>
    </source>
</evidence>
<keyword evidence="3" id="KW-0337">GPI-anchor biosynthesis</keyword>
<feature type="signal peptide" evidence="7">
    <location>
        <begin position="1"/>
        <end position="26"/>
    </location>
</feature>
<dbReference type="Pfam" id="PF12657">
    <property type="entry name" value="TFIIIC_delta"/>
    <property type="match status" value="1"/>
</dbReference>
<dbReference type="PANTHER" id="PTHR48067">
    <property type="entry name" value="GPI-ANCHOR TRANSAMIDASE"/>
    <property type="match status" value="1"/>
</dbReference>
<dbReference type="PIRSF" id="PIRSF019663">
    <property type="entry name" value="Legumain"/>
    <property type="match status" value="1"/>
</dbReference>
<gene>
    <name evidence="10" type="ORF">OOU_Y34scaffold00535g11</name>
</gene>
<comment type="similarity">
    <text evidence="2">Belongs to the peptidase C13 family.</text>
</comment>
<feature type="compositionally biased region" description="Acidic residues" evidence="6">
    <location>
        <begin position="546"/>
        <end position="559"/>
    </location>
</feature>
<feature type="region of interest" description="Disordered" evidence="6">
    <location>
        <begin position="332"/>
        <end position="362"/>
    </location>
</feature>
<dbReference type="Gene3D" id="3.40.50.1460">
    <property type="match status" value="1"/>
</dbReference>
<organism evidence="10">
    <name type="scientific">Pyricularia oryzae (strain Y34)</name>
    <name type="common">Rice blast fungus</name>
    <name type="synonym">Magnaporthe oryzae</name>
    <dbReference type="NCBI Taxonomy" id="1143189"/>
    <lineage>
        <taxon>Eukaryota</taxon>
        <taxon>Fungi</taxon>
        <taxon>Dikarya</taxon>
        <taxon>Ascomycota</taxon>
        <taxon>Pezizomycotina</taxon>
        <taxon>Sordariomycetes</taxon>
        <taxon>Sordariomycetidae</taxon>
        <taxon>Magnaporthales</taxon>
        <taxon>Pyriculariaceae</taxon>
        <taxon>Pyricularia</taxon>
    </lineage>
</organism>
<dbReference type="PANTHER" id="PTHR48067:SF1">
    <property type="entry name" value="GPI-ANCHOR TRANSAMIDASE"/>
    <property type="match status" value="1"/>
</dbReference>
<evidence type="ECO:0000256" key="2">
    <source>
        <dbReference type="ARBA" id="ARBA00009941"/>
    </source>
</evidence>
<evidence type="ECO:0000259" key="8">
    <source>
        <dbReference type="Pfam" id="PF12657"/>
    </source>
</evidence>
<dbReference type="InterPro" id="IPR024764">
    <property type="entry name" value="TFIIIC_Znf"/>
</dbReference>
<dbReference type="GO" id="GO:0016255">
    <property type="term" value="P:attachment of GPI anchor to protein"/>
    <property type="evidence" value="ECO:0007669"/>
    <property type="project" value="InterPro"/>
</dbReference>
<evidence type="ECO:0000259" key="9">
    <source>
        <dbReference type="Pfam" id="PF12660"/>
    </source>
</evidence>
<dbReference type="GO" id="GO:0003923">
    <property type="term" value="F:GPI-anchor transamidase activity"/>
    <property type="evidence" value="ECO:0007669"/>
    <property type="project" value="InterPro"/>
</dbReference>
<dbReference type="EMBL" id="JH793550">
    <property type="protein sequence ID" value="ELQ38514.1"/>
    <property type="molecule type" value="Genomic_DNA"/>
</dbReference>
<evidence type="ECO:0000256" key="5">
    <source>
        <dbReference type="PIRSR" id="PIRSR019663-1"/>
    </source>
</evidence>
<evidence type="ECO:0000313" key="10">
    <source>
        <dbReference type="EMBL" id="ELQ38514.1"/>
    </source>
</evidence>
<dbReference type="InterPro" id="IPR028361">
    <property type="entry name" value="GPI_transamidase"/>
</dbReference>
<dbReference type="GO" id="GO:0006506">
    <property type="term" value="P:GPI anchor biosynthetic process"/>
    <property type="evidence" value="ECO:0007669"/>
    <property type="project" value="UniProtKB-KW"/>
</dbReference>
<evidence type="ECO:0000256" key="1">
    <source>
        <dbReference type="ARBA" id="ARBA00004687"/>
    </source>
</evidence>
<keyword evidence="4 7" id="KW-0732">Signal</keyword>
<comment type="pathway">
    <text evidence="1">Glycolipid biosynthesis; glycosylphosphatidylinositol-anchor biosynthesis.</text>
</comment>
<dbReference type="Pfam" id="PF01650">
    <property type="entry name" value="Peptidase_C13"/>
    <property type="match status" value="1"/>
</dbReference>
<feature type="compositionally biased region" description="Acidic residues" evidence="6">
    <location>
        <begin position="950"/>
        <end position="980"/>
    </location>
</feature>
<dbReference type="FunFam" id="3.40.50.1460:FF:000003">
    <property type="entry name" value="GPI-anchor transamidase"/>
    <property type="match status" value="1"/>
</dbReference>
<feature type="chain" id="PRO_5041644353" description="GPI-anchor transamidase" evidence="7">
    <location>
        <begin position="27"/>
        <end position="1203"/>
    </location>
</feature>
<name>A0AA97NY40_PYRO3</name>
<accession>A0AA97NY40</accession>
<reference evidence="10" key="1">
    <citation type="journal article" date="2012" name="PLoS Genet.">
        <title>Comparative analysis of the genomes of two field isolates of the rice blast fungus Magnaporthe oryzae.</title>
        <authorList>
            <person name="Xue M."/>
            <person name="Yang J."/>
            <person name="Li Z."/>
            <person name="Hu S."/>
            <person name="Yao N."/>
            <person name="Dean R.A."/>
            <person name="Zhao W."/>
            <person name="Shen M."/>
            <person name="Zhang H."/>
            <person name="Li C."/>
            <person name="Liu L."/>
            <person name="Cao L."/>
            <person name="Xu X."/>
            <person name="Xing Y."/>
            <person name="Hsiang T."/>
            <person name="Zhang Z."/>
            <person name="Xu J.R."/>
            <person name="Peng Y.L."/>
        </authorList>
    </citation>
    <scope>NUCLEOTIDE SEQUENCE</scope>
    <source>
        <strain evidence="10">Y34</strain>
    </source>
</reference>
<dbReference type="PIRSF" id="PIRSF500138">
    <property type="entry name" value="GPI8"/>
    <property type="match status" value="1"/>
</dbReference>
<dbReference type="GO" id="GO:0006508">
    <property type="term" value="P:proteolysis"/>
    <property type="evidence" value="ECO:0007669"/>
    <property type="project" value="InterPro"/>
</dbReference>
<dbReference type="GO" id="GO:0042765">
    <property type="term" value="C:GPI-anchor transamidase complex"/>
    <property type="evidence" value="ECO:0007669"/>
    <property type="project" value="InterPro"/>
</dbReference>
<dbReference type="InterPro" id="IPR024761">
    <property type="entry name" value="TFIIIC_delta_N"/>
</dbReference>
<feature type="compositionally biased region" description="Polar residues" evidence="6">
    <location>
        <begin position="343"/>
        <end position="362"/>
    </location>
</feature>
<feature type="region of interest" description="Disordered" evidence="6">
    <location>
        <begin position="940"/>
        <end position="980"/>
    </location>
</feature>
<sequence>MQLSRLLQLPTLLAAALLAVAPPVAAEHTSNWAVLVCTSRFWFNYRHLANVLSMYRTVKRLGIPDSQIILMLPDDMACNPRNAFPGTVYSNAERAVDLYGDNIEVDYRGYEVTVENFIRLLTDRVGDEMPRSKRLLTDDRSNILVYMTGHGGNEFLKFQDAEEIGAFDLADAFEQMWEKKRYNEILFMIDTCQANTMLTKLYSPNIIATGSSELDQSSYSHHADNDVGVAVIDRYTYYNLDFLENEVKDINSKKTIGDLFDSYTFEKIHSHAGMRYDLFPGGADAARAKLLTDFFGNVQNVEVDANVTTGLDEDLIALSKKIAALKAKAESEESAAASENRESSTTAAPKDNQSLPKRSQITKPLTDDNYWTKKIISATAISGLSVQSNDHLRIGSSGVNEDWSYLSKQLIMDTEALQLKTIELRSRPFGKRAIAWSADAELAVAADDSVLVFMPQFPRFHVDFAEQRRKQAAAAGSSWLEGIDKIQPLKPQYADGQRRIPISLPRVSPRVNFHLFATSGVDSPYDGWVDHGTEDSSGAGNGDGSGSEDDFEDDALPDDEIPKNAWRKMPNLRNRNNPFNVTGAGSGLFTSVGSSLNQVLSLAWSPPIGRNDRCLLAVHSAAGYIAVYGEPLVAAEDEQRGHHLGSMYSTEGWEVLWGVGERLSVPKQATWGECYRSFTWSQEIWPGKALMAVMTDDLEIAILAVHARVSMDQEDGVVGAGWQIEEVARFDAKGPHPPGHVHDLDYVPDKSTVGLSFGPISSSGEDAKELLLGYISRGYVGFRKVTVRQQWFREVDGPFVDVSETDSDGRCMFLAPDAFLSFEDKVWTVQGQRICRGVIATPMVPKLFEVNMSIETSRIQPHALTQCGCLYPGPEEISKSPIQDQPPVYTLIRLSATQASRGWYETTVPPTPSTAGPNPKWAGAISRILDISMPKHMLGKTGAEGLGIGDGDDDEDEDKNDENDNDMDDDDEDEDAEGEEDVDVMQNHLKQMDAPASSADDDSIPIWRGRLYGIALSPGGGCSAVVWAKMAAAVVERGAWHQARSTLSFHCHATPWAEEEDKVEVNSGPHIARLSTEAKMFEWMYGRGPDVAGVTRPKEGDEGIPVVKKACEGIVSSCAYCRQPLVREGLFFVCPKKHSFEICTISSLPILKHGSSRVCGVCGKRSLRAEAIRNLLPDYYDASLTDALLSVVRCVMCGGKFVD</sequence>
<feature type="active site" description="Nucleophile" evidence="5">
    <location>
        <position position="192"/>
    </location>
</feature>
<dbReference type="Pfam" id="PF12660">
    <property type="entry name" value="zf-TFIIIC"/>
    <property type="match status" value="1"/>
</dbReference>
<dbReference type="PRINTS" id="PR00776">
    <property type="entry name" value="HEMOGLOBNASE"/>
</dbReference>
<proteinExistence type="inferred from homology"/>
<dbReference type="InterPro" id="IPR001096">
    <property type="entry name" value="Peptidase_C13"/>
</dbReference>
<dbReference type="AlphaFoldDB" id="A0AA97NY40"/>
<evidence type="ECO:0000256" key="7">
    <source>
        <dbReference type="SAM" id="SignalP"/>
    </source>
</evidence>
<feature type="active site" evidence="5">
    <location>
        <position position="150"/>
    </location>
</feature>
<evidence type="ECO:0000256" key="6">
    <source>
        <dbReference type="SAM" id="MobiDB-lite"/>
    </source>
</evidence>
<dbReference type="Proteomes" id="UP000011086">
    <property type="component" value="Unassembled WGS sequence"/>
</dbReference>
<evidence type="ECO:0000256" key="3">
    <source>
        <dbReference type="ARBA" id="ARBA00022502"/>
    </source>
</evidence>